<sequence length="1490" mass="166731">MDAFQRRIIAAINNQPVSTRYAHSNAPYLDYHQRTYSPGMAQNIDGKGSHLDVSYPNEIEEYHSETNTAVDADSLGKSQGGFGESNANAVDVNDAISQFEELKRELTNISRKATSEGKVEEGSPDTFDLTEFLHGVSKERGTAGLQEKRLGLIWKNLTVKGQGADARSIETVFSGIEKVLKFWKWGRSSGTDRTILNDLTGFVKDGEMLLVLGRPGAGCTSLLRVLSGMRASFTEITGDVYYGDMEAKEFAKHYRGEVCYNGEEDMNYPTLTTRQTLQFALRNKTPGKLLPEQTRNEFINKTLYLLGNMLGLTKQMDTMVGNAFVRGLSGGERKRLSIAEQMTTRSTINCWDCSTRGLDASSALDYVRSLRILTNIFHNTTVSTLYQASDSIFNLFDKLLVLDEGHVIYFGPTTTAKAYFEDMGFLCPPRKSTPDFLTGLCNPLEREMKPGFEEKVPLDAVAFEERYRSSEMCSRMIKELAQYEEEIAQTKPSVQFRNAMQAEHQKHSPFRSPYTANYFQQVKALTIRQYQLIMGDKGALITRYGTMIFQGLIMASCFYLMPLTATGAFSRGGALFFCALFNALISQSALVTYMQGRPVLEKHKQYALYRPSAFYLAQVVLDVPLALVQVLAFQIAAYFMMGLELTGGKFFTFTIILFFINMTMNGFFRFCGAVSPNFFVATQLSGMALITIFTYTGYQIQYSSMHPWLSWLYWIDPITYGFKALISNEMKGQQYSCEGSNSIPNGPSYTDQAYKACIIQGGSPGASYVTGDDYLWKVFSYGTWQLWAPDFIALVGFFLLFTIATASVMEWGNVTKGKSLTKVYAKGKAPCAKPPSDDINRTQTLTAKSTRQVEEEMEAVAEGTTFSWQHINYTVPVKGGELQLLNDIAGIVKPGHLTALMGSSGAGKTTLLDVLAKRKTIGKVVGLQYMNGEALGRDFERVTGYCEQMDVHQPASTVREALQFSAYLRQPANVPKAEKDAYVEQILELLEMESIGDAQVGDVEGGFGISVEERKRLTIAVELVGKPKLLFLDEPTSGLDAQSSFNIIRFIRKLADSGWPVLCTIHQPSATLFEHFDHLLLLVRGGRTAYYGEIGKDARTMIEYFENNGGPKCSPQANPAEYILEVVGAGTAGKVTQNWADVWSDSPQAQALTEELDQIHQNSNPDHQRHATTYAQPLLVQFQLVFKRMSIAYWRSPDYNLGRLINVMFTSLMTGFTFWKLTASAIDLQNRLFALFGTFIMANTLIILAQPKFMTERQWFRREYASKYYGWAPFALSSILVELPYIIVLAALFMSGFYWTAGLKNTPEACGYFYILLVVFVFWAVSFGFLIAAVSESPTVAAVVNPVLVTFLILFAGLVQSPSAMPKFWSSWVYWLDPFHYYIEGLTVNELDGLQVQCTQRDLLVFNAPPGQTCGQYAQAFLSSAPGYIDNPSATSLCGYCPYTVGNDYFNTLGWAAIHKWRNFGIIVAFWLFNIMMFLALVFLNRKGRR</sequence>
<dbReference type="GO" id="GO:0005524">
    <property type="term" value="F:ATP binding"/>
    <property type="evidence" value="ECO:0007669"/>
    <property type="project" value="UniProtKB-KW"/>
</dbReference>
<dbReference type="EMBL" id="JAEPRA010000006">
    <property type="protein sequence ID" value="KAG2184220.1"/>
    <property type="molecule type" value="Genomic_DNA"/>
</dbReference>
<feature type="transmembrane region" description="Helical" evidence="9">
    <location>
        <begin position="1270"/>
        <end position="1299"/>
    </location>
</feature>
<dbReference type="InterPro" id="IPR010929">
    <property type="entry name" value="PDR_CDR_ABC"/>
</dbReference>
<dbReference type="Pfam" id="PF01061">
    <property type="entry name" value="ABC2_membrane"/>
    <property type="match status" value="2"/>
</dbReference>
<dbReference type="Gene3D" id="3.40.50.300">
    <property type="entry name" value="P-loop containing nucleotide triphosphate hydrolases"/>
    <property type="match status" value="2"/>
</dbReference>
<feature type="transmembrane region" description="Helical" evidence="9">
    <location>
        <begin position="1311"/>
        <end position="1333"/>
    </location>
</feature>
<feature type="transmembrane region" description="Helical" evidence="9">
    <location>
        <begin position="791"/>
        <end position="812"/>
    </location>
</feature>
<dbReference type="GO" id="GO:0140359">
    <property type="term" value="F:ABC-type transporter activity"/>
    <property type="evidence" value="ECO:0007669"/>
    <property type="project" value="InterPro"/>
</dbReference>
<dbReference type="InterPro" id="IPR034001">
    <property type="entry name" value="ABCG_PDR_1"/>
</dbReference>
<evidence type="ECO:0000256" key="1">
    <source>
        <dbReference type="ARBA" id="ARBA00004141"/>
    </source>
</evidence>
<evidence type="ECO:0000256" key="9">
    <source>
        <dbReference type="SAM" id="Phobius"/>
    </source>
</evidence>
<proteinExistence type="inferred from homology"/>
<dbReference type="InterPro" id="IPR027417">
    <property type="entry name" value="P-loop_NTPase"/>
</dbReference>
<dbReference type="CDD" id="cd03233">
    <property type="entry name" value="ABCG_PDR_domain1"/>
    <property type="match status" value="1"/>
</dbReference>
<comment type="subcellular location">
    <subcellularLocation>
        <location evidence="1">Membrane</location>
        <topology evidence="1">Multi-pass membrane protein</topology>
    </subcellularLocation>
</comment>
<dbReference type="CDD" id="cd03232">
    <property type="entry name" value="ABCG_PDR_domain2"/>
    <property type="match status" value="1"/>
</dbReference>
<dbReference type="InterPro" id="IPR034003">
    <property type="entry name" value="ABCG_PDR_2"/>
</dbReference>
<dbReference type="InterPro" id="IPR017871">
    <property type="entry name" value="ABC_transporter-like_CS"/>
</dbReference>
<dbReference type="FunFam" id="3.40.50.300:FF:000054">
    <property type="entry name" value="ABC multidrug transporter atrF"/>
    <property type="match status" value="1"/>
</dbReference>
<keyword evidence="5" id="KW-0547">Nucleotide-binding</keyword>
<evidence type="ECO:0000256" key="3">
    <source>
        <dbReference type="ARBA" id="ARBA00022448"/>
    </source>
</evidence>
<dbReference type="PROSITE" id="PS00211">
    <property type="entry name" value="ABC_TRANSPORTER_1"/>
    <property type="match status" value="1"/>
</dbReference>
<evidence type="ECO:0000259" key="10">
    <source>
        <dbReference type="PROSITE" id="PS50893"/>
    </source>
</evidence>
<feature type="transmembrane region" description="Helical" evidence="9">
    <location>
        <begin position="1340"/>
        <end position="1359"/>
    </location>
</feature>
<dbReference type="GO" id="GO:0016020">
    <property type="term" value="C:membrane"/>
    <property type="evidence" value="ECO:0007669"/>
    <property type="project" value="UniProtKB-SubCell"/>
</dbReference>
<keyword evidence="4 9" id="KW-0812">Transmembrane</keyword>
<dbReference type="SUPFAM" id="SSF52540">
    <property type="entry name" value="P-loop containing nucleoside triphosphate hydrolases"/>
    <property type="match status" value="2"/>
</dbReference>
<dbReference type="InterPro" id="IPR003439">
    <property type="entry name" value="ABC_transporter-like_ATP-bd"/>
</dbReference>
<dbReference type="InterPro" id="IPR003593">
    <property type="entry name" value="AAA+_ATPase"/>
</dbReference>
<comment type="similarity">
    <text evidence="2">Belongs to the ABC transporter superfamily. ABCG family. PDR (TC 3.A.1.205) subfamily.</text>
</comment>
<dbReference type="InterPro" id="IPR029481">
    <property type="entry name" value="ABC_trans_N"/>
</dbReference>
<dbReference type="PANTHER" id="PTHR19241">
    <property type="entry name" value="ATP-BINDING CASSETTE TRANSPORTER"/>
    <property type="match status" value="1"/>
</dbReference>
<dbReference type="Proteomes" id="UP000612746">
    <property type="component" value="Unassembled WGS sequence"/>
</dbReference>
<evidence type="ECO:0000256" key="4">
    <source>
        <dbReference type="ARBA" id="ARBA00022692"/>
    </source>
</evidence>
<organism evidence="11 12">
    <name type="scientific">Umbelopsis vinacea</name>
    <dbReference type="NCBI Taxonomy" id="44442"/>
    <lineage>
        <taxon>Eukaryota</taxon>
        <taxon>Fungi</taxon>
        <taxon>Fungi incertae sedis</taxon>
        <taxon>Mucoromycota</taxon>
        <taxon>Mucoromycotina</taxon>
        <taxon>Umbelopsidomycetes</taxon>
        <taxon>Umbelopsidales</taxon>
        <taxon>Umbelopsidaceae</taxon>
        <taxon>Umbelopsis</taxon>
    </lineage>
</organism>
<feature type="transmembrane region" description="Helical" evidence="9">
    <location>
        <begin position="1204"/>
        <end position="1226"/>
    </location>
</feature>
<evidence type="ECO:0000256" key="7">
    <source>
        <dbReference type="ARBA" id="ARBA00022989"/>
    </source>
</evidence>
<dbReference type="Pfam" id="PF19055">
    <property type="entry name" value="ABC2_membrane_7"/>
    <property type="match status" value="2"/>
</dbReference>
<feature type="transmembrane region" description="Helical" evidence="9">
    <location>
        <begin position="541"/>
        <end position="561"/>
    </location>
</feature>
<feature type="domain" description="ABC transporter" evidence="10">
    <location>
        <begin position="866"/>
        <end position="1109"/>
    </location>
</feature>
<dbReference type="Pfam" id="PF14510">
    <property type="entry name" value="ABC_trans_N"/>
    <property type="match status" value="1"/>
</dbReference>
<dbReference type="InterPro" id="IPR043926">
    <property type="entry name" value="ABCG_dom"/>
</dbReference>
<accession>A0A8H7UID3</accession>
<evidence type="ECO:0000313" key="11">
    <source>
        <dbReference type="EMBL" id="KAG2184220.1"/>
    </source>
</evidence>
<evidence type="ECO:0000256" key="2">
    <source>
        <dbReference type="ARBA" id="ARBA00006012"/>
    </source>
</evidence>
<keyword evidence="6" id="KW-0067">ATP-binding</keyword>
<keyword evidence="7 9" id="KW-1133">Transmembrane helix</keyword>
<feature type="transmembrane region" description="Helical" evidence="9">
    <location>
        <begin position="1232"/>
        <end position="1249"/>
    </location>
</feature>
<feature type="transmembrane region" description="Helical" evidence="9">
    <location>
        <begin position="573"/>
        <end position="593"/>
    </location>
</feature>
<dbReference type="InterPro" id="IPR013525">
    <property type="entry name" value="ABC2_TM"/>
</dbReference>
<comment type="caution">
    <text evidence="11">The sequence shown here is derived from an EMBL/GenBank/DDBJ whole genome shotgun (WGS) entry which is preliminary data.</text>
</comment>
<dbReference type="SMART" id="SM00382">
    <property type="entry name" value="AAA"/>
    <property type="match status" value="2"/>
</dbReference>
<keyword evidence="3" id="KW-0813">Transport</keyword>
<evidence type="ECO:0000256" key="5">
    <source>
        <dbReference type="ARBA" id="ARBA00022741"/>
    </source>
</evidence>
<dbReference type="Pfam" id="PF06422">
    <property type="entry name" value="PDR_CDR"/>
    <property type="match status" value="2"/>
</dbReference>
<feature type="transmembrane region" description="Helical" evidence="9">
    <location>
        <begin position="614"/>
        <end position="638"/>
    </location>
</feature>
<feature type="domain" description="ABC transporter" evidence="10">
    <location>
        <begin position="180"/>
        <end position="429"/>
    </location>
</feature>
<feature type="transmembrane region" description="Helical" evidence="9">
    <location>
        <begin position="650"/>
        <end position="671"/>
    </location>
</feature>
<dbReference type="PROSITE" id="PS50893">
    <property type="entry name" value="ABC_TRANSPORTER_2"/>
    <property type="match status" value="2"/>
</dbReference>
<feature type="transmembrane region" description="Helical" evidence="9">
    <location>
        <begin position="678"/>
        <end position="698"/>
    </location>
</feature>
<keyword evidence="12" id="KW-1185">Reference proteome</keyword>
<evidence type="ECO:0000256" key="6">
    <source>
        <dbReference type="ARBA" id="ARBA00022840"/>
    </source>
</evidence>
<name>A0A8H7UID3_9FUNG</name>
<dbReference type="GO" id="GO:0016887">
    <property type="term" value="F:ATP hydrolysis activity"/>
    <property type="evidence" value="ECO:0007669"/>
    <property type="project" value="InterPro"/>
</dbReference>
<protein>
    <recommendedName>
        <fullName evidence="10">ABC transporter domain-containing protein</fullName>
    </recommendedName>
</protein>
<keyword evidence="8 9" id="KW-0472">Membrane</keyword>
<dbReference type="Pfam" id="PF00005">
    <property type="entry name" value="ABC_tran"/>
    <property type="match status" value="2"/>
</dbReference>
<dbReference type="OrthoDB" id="245989at2759"/>
<reference evidence="11" key="1">
    <citation type="submission" date="2020-12" db="EMBL/GenBank/DDBJ databases">
        <title>Metabolic potential, ecology and presence of endohyphal bacteria is reflected in genomic diversity of Mucoromycotina.</title>
        <authorList>
            <person name="Muszewska A."/>
            <person name="Okrasinska A."/>
            <person name="Steczkiewicz K."/>
            <person name="Drgas O."/>
            <person name="Orlowska M."/>
            <person name="Perlinska-Lenart U."/>
            <person name="Aleksandrzak-Piekarczyk T."/>
            <person name="Szatraj K."/>
            <person name="Zielenkiewicz U."/>
            <person name="Pilsyk S."/>
            <person name="Malc E."/>
            <person name="Mieczkowski P."/>
            <person name="Kruszewska J.S."/>
            <person name="Biernat P."/>
            <person name="Pawlowska J."/>
        </authorList>
    </citation>
    <scope>NUCLEOTIDE SEQUENCE</scope>
    <source>
        <strain evidence="11">WA0000051536</strain>
    </source>
</reference>
<evidence type="ECO:0000256" key="8">
    <source>
        <dbReference type="ARBA" id="ARBA00023136"/>
    </source>
</evidence>
<gene>
    <name evidence="11" type="ORF">INT44_009235</name>
</gene>
<feature type="transmembrane region" description="Helical" evidence="9">
    <location>
        <begin position="1464"/>
        <end position="1484"/>
    </location>
</feature>
<evidence type="ECO:0000313" key="12">
    <source>
        <dbReference type="Proteomes" id="UP000612746"/>
    </source>
</evidence>